<sequence>MAARTTTTSIVAATPANRAHLESFQFEKHVTHQDGMAGTLSIRLVEARNLRAASSMFFVRTCNPYVIFRIGKMNVRSSTIVANDNPSWGRREKLEMKIPKLDHKRSPLDDHSDIRMELIVDAMNEDSLTGKTTEYVGMQNGSVIGTAVVDFTALLEGKEEVMDRWITLTGGIPVVNPSDNVTSGKKPKRAPEKAMDLGEVRIILHYEPHGMEPQVGDVVKLEGFGAYPSALLAPVDELELHVKKISGNYLLCSYLTKSGFEGAMRLHRNNVFVAHRNSLLDRLYVSCIAEPFEFVRNTPIGQSAGEVLKPYMNVARTFSFPALKAAKATVITTFRASTAALGAVVASME</sequence>
<feature type="domain" description="C2" evidence="1">
    <location>
        <begin position="20"/>
        <end position="166"/>
    </location>
</feature>
<dbReference type="CDD" id="cd00030">
    <property type="entry name" value="C2"/>
    <property type="match status" value="1"/>
</dbReference>
<dbReference type="Pfam" id="PF00168">
    <property type="entry name" value="C2"/>
    <property type="match status" value="1"/>
</dbReference>
<reference evidence="3" key="2">
    <citation type="submission" date="2010-04" db="EMBL/GenBank/DDBJ databases">
        <authorList>
            <person name="Buell R."/>
            <person name="Hamilton J."/>
            <person name="Hostetler J."/>
        </authorList>
    </citation>
    <scope>NUCLEOTIDE SEQUENCE [LARGE SCALE GENOMIC DNA]</scope>
    <source>
        <strain evidence="3">DAOM:BR144</strain>
    </source>
</reference>
<dbReference type="STRING" id="431595.K3WX24"/>
<dbReference type="EnsemblProtists" id="PYU1_T009522">
    <property type="protein sequence ID" value="PYU1_T009522"/>
    <property type="gene ID" value="PYU1_G009504"/>
</dbReference>
<dbReference type="PROSITE" id="PS50004">
    <property type="entry name" value="C2"/>
    <property type="match status" value="1"/>
</dbReference>
<dbReference type="SMART" id="SM00239">
    <property type="entry name" value="C2"/>
    <property type="match status" value="1"/>
</dbReference>
<dbReference type="eggNOG" id="ENOG502QR5X">
    <property type="taxonomic scope" value="Eukaryota"/>
</dbReference>
<dbReference type="EMBL" id="GL376622">
    <property type="status" value="NOT_ANNOTATED_CDS"/>
    <property type="molecule type" value="Genomic_DNA"/>
</dbReference>
<organism evidence="2 3">
    <name type="scientific">Globisporangium ultimum (strain ATCC 200006 / CBS 805.95 / DAOM BR144)</name>
    <name type="common">Pythium ultimum</name>
    <dbReference type="NCBI Taxonomy" id="431595"/>
    <lineage>
        <taxon>Eukaryota</taxon>
        <taxon>Sar</taxon>
        <taxon>Stramenopiles</taxon>
        <taxon>Oomycota</taxon>
        <taxon>Peronosporomycetes</taxon>
        <taxon>Pythiales</taxon>
        <taxon>Pythiaceae</taxon>
        <taxon>Globisporangium</taxon>
    </lineage>
</organism>
<reference evidence="2" key="3">
    <citation type="submission" date="2015-02" db="UniProtKB">
        <authorList>
            <consortium name="EnsemblProtists"/>
        </authorList>
    </citation>
    <scope>IDENTIFICATION</scope>
    <source>
        <strain evidence="2">DAOM BR144</strain>
    </source>
</reference>
<dbReference type="SUPFAM" id="SSF49562">
    <property type="entry name" value="C2 domain (Calcium/lipid-binding domain, CaLB)"/>
    <property type="match status" value="1"/>
</dbReference>
<protein>
    <recommendedName>
        <fullName evidence="1">C2 domain-containing protein</fullName>
    </recommendedName>
</protein>
<accession>K3WX24</accession>
<dbReference type="Proteomes" id="UP000019132">
    <property type="component" value="Unassembled WGS sequence"/>
</dbReference>
<dbReference type="VEuPathDB" id="FungiDB:PYU1_G009504"/>
<dbReference type="InParanoid" id="K3WX24"/>
<keyword evidence="3" id="KW-1185">Reference proteome</keyword>
<dbReference type="HOGENOM" id="CLU_070469_0_0_1"/>
<dbReference type="InterPro" id="IPR000008">
    <property type="entry name" value="C2_dom"/>
</dbReference>
<reference evidence="3" key="1">
    <citation type="journal article" date="2010" name="Genome Biol.">
        <title>Genome sequence of the necrotrophic plant pathogen Pythium ultimum reveals original pathogenicity mechanisms and effector repertoire.</title>
        <authorList>
            <person name="Levesque C.A."/>
            <person name="Brouwer H."/>
            <person name="Cano L."/>
            <person name="Hamilton J.P."/>
            <person name="Holt C."/>
            <person name="Huitema E."/>
            <person name="Raffaele S."/>
            <person name="Robideau G.P."/>
            <person name="Thines M."/>
            <person name="Win J."/>
            <person name="Zerillo M.M."/>
            <person name="Beakes G.W."/>
            <person name="Boore J.L."/>
            <person name="Busam D."/>
            <person name="Dumas B."/>
            <person name="Ferriera S."/>
            <person name="Fuerstenberg S.I."/>
            <person name="Gachon C.M."/>
            <person name="Gaulin E."/>
            <person name="Govers F."/>
            <person name="Grenville-Briggs L."/>
            <person name="Horner N."/>
            <person name="Hostetler J."/>
            <person name="Jiang R.H."/>
            <person name="Johnson J."/>
            <person name="Krajaejun T."/>
            <person name="Lin H."/>
            <person name="Meijer H.J."/>
            <person name="Moore B."/>
            <person name="Morris P."/>
            <person name="Phuntmart V."/>
            <person name="Puiu D."/>
            <person name="Shetty J."/>
            <person name="Stajich J.E."/>
            <person name="Tripathy S."/>
            <person name="Wawra S."/>
            <person name="van West P."/>
            <person name="Whitty B.R."/>
            <person name="Coutinho P.M."/>
            <person name="Henrissat B."/>
            <person name="Martin F."/>
            <person name="Thomas P.D."/>
            <person name="Tyler B.M."/>
            <person name="De Vries R.P."/>
            <person name="Kamoun S."/>
            <person name="Yandell M."/>
            <person name="Tisserat N."/>
            <person name="Buell C.R."/>
        </authorList>
    </citation>
    <scope>NUCLEOTIDE SEQUENCE</scope>
    <source>
        <strain evidence="3">DAOM:BR144</strain>
    </source>
</reference>
<evidence type="ECO:0000313" key="2">
    <source>
        <dbReference type="EnsemblProtists" id="PYU1_T009522"/>
    </source>
</evidence>
<dbReference type="Gene3D" id="2.60.40.150">
    <property type="entry name" value="C2 domain"/>
    <property type="match status" value="1"/>
</dbReference>
<dbReference type="InterPro" id="IPR035892">
    <property type="entry name" value="C2_domain_sf"/>
</dbReference>
<dbReference type="OMA" id="EDVMDQW"/>
<proteinExistence type="predicted"/>
<evidence type="ECO:0000313" key="3">
    <source>
        <dbReference type="Proteomes" id="UP000019132"/>
    </source>
</evidence>
<dbReference type="AlphaFoldDB" id="K3WX24"/>
<name>K3WX24_GLOUD</name>
<evidence type="ECO:0000259" key="1">
    <source>
        <dbReference type="PROSITE" id="PS50004"/>
    </source>
</evidence>